<feature type="region of interest" description="Disordered" evidence="1">
    <location>
        <begin position="85"/>
        <end position="110"/>
    </location>
</feature>
<reference evidence="2 3" key="1">
    <citation type="journal article" date="2018" name="PLoS Genet.">
        <title>Population sequencing reveals clonal diversity and ancestral inbreeding in the grapevine cultivar Chardonnay.</title>
        <authorList>
            <person name="Roach M.J."/>
            <person name="Johnson D.L."/>
            <person name="Bohlmann J."/>
            <person name="van Vuuren H.J."/>
            <person name="Jones S.J."/>
            <person name="Pretorius I.S."/>
            <person name="Schmidt S.A."/>
            <person name="Borneman A.R."/>
        </authorList>
    </citation>
    <scope>NUCLEOTIDE SEQUENCE [LARGE SCALE GENOMIC DNA]</scope>
    <source>
        <strain evidence="3">cv. Chardonnay</strain>
        <tissue evidence="2">Leaf</tissue>
    </source>
</reference>
<feature type="compositionally biased region" description="Low complexity" evidence="1">
    <location>
        <begin position="87"/>
        <end position="99"/>
    </location>
</feature>
<dbReference type="EMBL" id="QGNW01001552">
    <property type="protein sequence ID" value="RVW36966.1"/>
    <property type="molecule type" value="Genomic_DNA"/>
</dbReference>
<feature type="compositionally biased region" description="Polar residues" evidence="1">
    <location>
        <begin position="101"/>
        <end position="110"/>
    </location>
</feature>
<evidence type="ECO:0000313" key="2">
    <source>
        <dbReference type="EMBL" id="RVW36966.1"/>
    </source>
</evidence>
<dbReference type="AlphaFoldDB" id="A0A438DNE1"/>
<evidence type="ECO:0000256" key="1">
    <source>
        <dbReference type="SAM" id="MobiDB-lite"/>
    </source>
</evidence>
<name>A0A438DNE1_VITVI</name>
<evidence type="ECO:0000313" key="3">
    <source>
        <dbReference type="Proteomes" id="UP000288805"/>
    </source>
</evidence>
<accession>A0A438DNE1</accession>
<sequence>MNMARASGVYTLPKGLDVQAKFATIMRRLDDLEAKKVQEVQIVNEGITQPCLIRKSMEHGVQSCPTLPVVQDMFSKQANALETYKHNSSNSPYSNTYSPGWRNNPNLSWR</sequence>
<organism evidence="2 3">
    <name type="scientific">Vitis vinifera</name>
    <name type="common">Grape</name>
    <dbReference type="NCBI Taxonomy" id="29760"/>
    <lineage>
        <taxon>Eukaryota</taxon>
        <taxon>Viridiplantae</taxon>
        <taxon>Streptophyta</taxon>
        <taxon>Embryophyta</taxon>
        <taxon>Tracheophyta</taxon>
        <taxon>Spermatophyta</taxon>
        <taxon>Magnoliopsida</taxon>
        <taxon>eudicotyledons</taxon>
        <taxon>Gunneridae</taxon>
        <taxon>Pentapetalae</taxon>
        <taxon>rosids</taxon>
        <taxon>Vitales</taxon>
        <taxon>Vitaceae</taxon>
        <taxon>Viteae</taxon>
        <taxon>Vitis</taxon>
    </lineage>
</organism>
<comment type="caution">
    <text evidence="2">The sequence shown here is derived from an EMBL/GenBank/DDBJ whole genome shotgun (WGS) entry which is preliminary data.</text>
</comment>
<protein>
    <submittedName>
        <fullName evidence="2">Uncharacterized protein</fullName>
    </submittedName>
</protein>
<dbReference type="Proteomes" id="UP000288805">
    <property type="component" value="Unassembled WGS sequence"/>
</dbReference>
<gene>
    <name evidence="2" type="ORF">CK203_103674</name>
</gene>
<proteinExistence type="predicted"/>